<keyword evidence="4 12" id="KW-0812">Transmembrane</keyword>
<dbReference type="InterPro" id="IPR048634">
    <property type="entry name" value="SecD_SecF_C"/>
</dbReference>
<evidence type="ECO:0000313" key="14">
    <source>
        <dbReference type="EMBL" id="NYZ65199.1"/>
    </source>
</evidence>
<evidence type="ECO:0000256" key="11">
    <source>
        <dbReference type="ARBA" id="ARBA00061053"/>
    </source>
</evidence>
<keyword evidence="15" id="KW-1185">Reference proteome</keyword>
<dbReference type="SUPFAM" id="SSF82866">
    <property type="entry name" value="Multidrug efflux transporter AcrB transmembrane domain"/>
    <property type="match status" value="1"/>
</dbReference>
<organism evidence="14 15">
    <name type="scientific">Spartinivicinus marinus</name>
    <dbReference type="NCBI Taxonomy" id="2994442"/>
    <lineage>
        <taxon>Bacteria</taxon>
        <taxon>Pseudomonadati</taxon>
        <taxon>Pseudomonadota</taxon>
        <taxon>Gammaproteobacteria</taxon>
        <taxon>Oceanospirillales</taxon>
        <taxon>Zooshikellaceae</taxon>
        <taxon>Spartinivicinus</taxon>
    </lineage>
</organism>
<feature type="transmembrane region" description="Helical" evidence="12">
    <location>
        <begin position="12"/>
        <end position="33"/>
    </location>
</feature>
<comment type="function">
    <text evidence="9 12">Part of the Sec protein translocase complex. Interacts with the SecYEG preprotein conducting channel. SecDF uses the proton motive force (PMF) to complete protein translocation after the ATP-dependent function of SecA.</text>
</comment>
<dbReference type="InterPro" id="IPR022813">
    <property type="entry name" value="SecD/SecF_arch_bac"/>
</dbReference>
<dbReference type="RefSeq" id="WP_180567234.1">
    <property type="nucleotide sequence ID" value="NZ_JACCKB010000004.1"/>
</dbReference>
<feature type="transmembrane region" description="Helical" evidence="12">
    <location>
        <begin position="183"/>
        <end position="204"/>
    </location>
</feature>
<dbReference type="GO" id="GO:0015450">
    <property type="term" value="F:protein-transporting ATPase activity"/>
    <property type="evidence" value="ECO:0007669"/>
    <property type="project" value="InterPro"/>
</dbReference>
<feature type="transmembrane region" description="Helical" evidence="12">
    <location>
        <begin position="132"/>
        <end position="149"/>
    </location>
</feature>
<keyword evidence="5 12" id="KW-0653">Protein transport</keyword>
<evidence type="ECO:0000256" key="7">
    <source>
        <dbReference type="ARBA" id="ARBA00023010"/>
    </source>
</evidence>
<evidence type="ECO:0000256" key="9">
    <source>
        <dbReference type="ARBA" id="ARBA00059018"/>
    </source>
</evidence>
<evidence type="ECO:0000256" key="5">
    <source>
        <dbReference type="ARBA" id="ARBA00022927"/>
    </source>
</evidence>
<comment type="similarity">
    <text evidence="11">In the N-terminal section; belongs to the SecD/SecF family. SecD subfamily.</text>
</comment>
<dbReference type="PANTHER" id="PTHR30081:SF8">
    <property type="entry name" value="PROTEIN TRANSLOCASE SUBUNIT SECF"/>
    <property type="match status" value="1"/>
</dbReference>
<dbReference type="PANTHER" id="PTHR30081">
    <property type="entry name" value="PROTEIN-EXPORT MEMBRANE PROTEIN SEC"/>
    <property type="match status" value="1"/>
</dbReference>
<feature type="transmembrane region" description="Helical" evidence="12">
    <location>
        <begin position="156"/>
        <end position="177"/>
    </location>
</feature>
<keyword evidence="2 12" id="KW-0813">Transport</keyword>
<keyword evidence="7 12" id="KW-0811">Translocation</keyword>
<dbReference type="AlphaFoldDB" id="A0A853HXV5"/>
<evidence type="ECO:0000256" key="1">
    <source>
        <dbReference type="ARBA" id="ARBA00004651"/>
    </source>
</evidence>
<comment type="similarity">
    <text evidence="10">In the C-terminal section; belongs to the SecD/SecF family. SecF subfamily.</text>
</comment>
<proteinExistence type="inferred from homology"/>
<dbReference type="GO" id="GO:0006605">
    <property type="term" value="P:protein targeting"/>
    <property type="evidence" value="ECO:0007669"/>
    <property type="project" value="UniProtKB-UniRule"/>
</dbReference>
<dbReference type="Pfam" id="PF02355">
    <property type="entry name" value="SecD_SecF_C"/>
    <property type="match status" value="1"/>
</dbReference>
<feature type="transmembrane region" description="Helical" evidence="12">
    <location>
        <begin position="235"/>
        <end position="253"/>
    </location>
</feature>
<reference evidence="14 15" key="1">
    <citation type="submission" date="2020-07" db="EMBL/GenBank/DDBJ databases">
        <title>Endozoicomonas sp. nov., isolated from sediment.</title>
        <authorList>
            <person name="Gu T."/>
        </authorList>
    </citation>
    <scope>NUCLEOTIDE SEQUENCE [LARGE SCALE GENOMIC DNA]</scope>
    <source>
        <strain evidence="14 15">SM1973</strain>
    </source>
</reference>
<evidence type="ECO:0000313" key="15">
    <source>
        <dbReference type="Proteomes" id="UP000569732"/>
    </source>
</evidence>
<dbReference type="InterPro" id="IPR005665">
    <property type="entry name" value="SecF_bac"/>
</dbReference>
<evidence type="ECO:0000256" key="8">
    <source>
        <dbReference type="ARBA" id="ARBA00023136"/>
    </source>
</evidence>
<dbReference type="PRINTS" id="PR01755">
    <property type="entry name" value="SECFTRNLCASE"/>
</dbReference>
<protein>
    <recommendedName>
        <fullName evidence="12">Protein-export membrane protein SecF</fullName>
    </recommendedName>
</protein>
<evidence type="ECO:0000256" key="3">
    <source>
        <dbReference type="ARBA" id="ARBA00022475"/>
    </source>
</evidence>
<keyword evidence="6 12" id="KW-1133">Transmembrane helix</keyword>
<evidence type="ECO:0000256" key="6">
    <source>
        <dbReference type="ARBA" id="ARBA00022989"/>
    </source>
</evidence>
<evidence type="ECO:0000259" key="13">
    <source>
        <dbReference type="Pfam" id="PF02355"/>
    </source>
</evidence>
<dbReference type="GO" id="GO:0005886">
    <property type="term" value="C:plasma membrane"/>
    <property type="evidence" value="ECO:0007669"/>
    <property type="project" value="UniProtKB-SubCell"/>
</dbReference>
<evidence type="ECO:0000256" key="10">
    <source>
        <dbReference type="ARBA" id="ARBA00060856"/>
    </source>
</evidence>
<comment type="subcellular location">
    <subcellularLocation>
        <location evidence="1 12">Cell membrane</location>
        <topology evidence="1 12">Multi-pass membrane protein</topology>
    </subcellularLocation>
</comment>
<comment type="similarity">
    <text evidence="12">Belongs to the SecD/SecF family. SecF subfamily.</text>
</comment>
<keyword evidence="3 12" id="KW-1003">Cell membrane</keyword>
<dbReference type="HAMAP" id="MF_01464_B">
    <property type="entry name" value="SecF_B"/>
    <property type="match status" value="1"/>
</dbReference>
<sequence length="306" mass="32998">MNDNEKVLNFMGARVIAAALSIALVLGSIISLFSNQLQFGLDFTGGTLIELGYDKTANLENIRKELQAAGYPDAVVQDFGSDKDVLVRIAGDKPSLGNDVAAILKSSYEGEIELRRSEFVGPQVGEELREDGGLGMLLALGVVMLYIAARFQFKFALGAVLALAHDVIITLGVFSVFNLSFDLTVLAALLAVIGYSLNDTIVVADRIRENFRKLRKATPIEVINSSLTQTLGRTLVTSLTTLLVLVALFIYGGELIHNFALALMIGVGVGTYSSIYVAANILLVMKISRDDLMPPEVEQEAVDELP</sequence>
<comment type="caution">
    <text evidence="14">The sequence shown here is derived from an EMBL/GenBank/DDBJ whole genome shotgun (WGS) entry which is preliminary data.</text>
</comment>
<dbReference type="NCBIfam" id="TIGR00966">
    <property type="entry name" value="transloc_SecF"/>
    <property type="match status" value="1"/>
</dbReference>
<dbReference type="Gene3D" id="1.20.1640.10">
    <property type="entry name" value="Multidrug efflux transporter AcrB transmembrane domain"/>
    <property type="match status" value="1"/>
</dbReference>
<feature type="domain" description="Protein export membrane protein SecD/SecF C-terminal" evidence="13">
    <location>
        <begin position="102"/>
        <end position="286"/>
    </location>
</feature>
<evidence type="ECO:0000256" key="2">
    <source>
        <dbReference type="ARBA" id="ARBA00022448"/>
    </source>
</evidence>
<dbReference type="FunFam" id="1.20.1640.10:FF:000024">
    <property type="entry name" value="Multifunctional fusion protein"/>
    <property type="match status" value="1"/>
</dbReference>
<evidence type="ECO:0000256" key="4">
    <source>
        <dbReference type="ARBA" id="ARBA00022692"/>
    </source>
</evidence>
<comment type="subunit">
    <text evidence="12">Forms a complex with SecD. Part of the essential Sec protein translocation apparatus which comprises SecA, SecYEG and auxiliary proteins SecDF-YajC and YidC.</text>
</comment>
<dbReference type="GO" id="GO:0043952">
    <property type="term" value="P:protein transport by the Sec complex"/>
    <property type="evidence" value="ECO:0007669"/>
    <property type="project" value="UniProtKB-UniRule"/>
</dbReference>
<dbReference type="Proteomes" id="UP000569732">
    <property type="component" value="Unassembled WGS sequence"/>
</dbReference>
<gene>
    <name evidence="12 14" type="primary">secF</name>
    <name evidence="14" type="ORF">H0A36_04205</name>
</gene>
<keyword evidence="8 12" id="KW-0472">Membrane</keyword>
<dbReference type="EMBL" id="JACCKB010000004">
    <property type="protein sequence ID" value="NYZ65199.1"/>
    <property type="molecule type" value="Genomic_DNA"/>
</dbReference>
<name>A0A853HXV5_9GAMM</name>
<dbReference type="InterPro" id="IPR022645">
    <property type="entry name" value="SecD/SecF_bac"/>
</dbReference>
<dbReference type="InterPro" id="IPR022646">
    <property type="entry name" value="SecD/SecF_CS"/>
</dbReference>
<dbReference type="Pfam" id="PF07549">
    <property type="entry name" value="Sec_GG"/>
    <property type="match status" value="1"/>
</dbReference>
<dbReference type="GO" id="GO:0065002">
    <property type="term" value="P:intracellular protein transmembrane transport"/>
    <property type="evidence" value="ECO:0007669"/>
    <property type="project" value="UniProtKB-UniRule"/>
</dbReference>
<dbReference type="InterPro" id="IPR055344">
    <property type="entry name" value="SecD_SecF_C_bact"/>
</dbReference>
<accession>A0A853HXV5</accession>
<evidence type="ECO:0000256" key="12">
    <source>
        <dbReference type="HAMAP-Rule" id="MF_01464"/>
    </source>
</evidence>
<dbReference type="NCBIfam" id="TIGR00916">
    <property type="entry name" value="2A0604s01"/>
    <property type="match status" value="1"/>
</dbReference>
<feature type="transmembrane region" description="Helical" evidence="12">
    <location>
        <begin position="259"/>
        <end position="283"/>
    </location>
</feature>